<dbReference type="Gramene" id="Ma02_t11800.1">
    <property type="protein sequence ID" value="Ma02_p11800.1"/>
    <property type="gene ID" value="Ma02_g11800"/>
</dbReference>
<keyword evidence="2" id="KW-1185">Reference proteome</keyword>
<sequence>MARWLRYQISFFLLDCCC</sequence>
<dbReference type="Proteomes" id="UP000012960">
    <property type="component" value="Unplaced"/>
</dbReference>
<dbReference type="EnsemblPlants" id="Ma02_t11800.1">
    <property type="protein sequence ID" value="Ma02_p11800.1"/>
    <property type="gene ID" value="Ma02_g11800"/>
</dbReference>
<reference evidence="1" key="1">
    <citation type="submission" date="2021-05" db="UniProtKB">
        <authorList>
            <consortium name="EnsemblPlants"/>
        </authorList>
    </citation>
    <scope>IDENTIFICATION</scope>
    <source>
        <strain evidence="1">subsp. malaccensis</strain>
    </source>
</reference>
<accession>A0A804I1T5</accession>
<proteinExistence type="predicted"/>
<dbReference type="InParanoid" id="A0A804I1T5"/>
<organism evidence="1 2">
    <name type="scientific">Musa acuminata subsp. malaccensis</name>
    <name type="common">Wild banana</name>
    <name type="synonym">Musa malaccensis</name>
    <dbReference type="NCBI Taxonomy" id="214687"/>
    <lineage>
        <taxon>Eukaryota</taxon>
        <taxon>Viridiplantae</taxon>
        <taxon>Streptophyta</taxon>
        <taxon>Embryophyta</taxon>
        <taxon>Tracheophyta</taxon>
        <taxon>Spermatophyta</taxon>
        <taxon>Magnoliopsida</taxon>
        <taxon>Liliopsida</taxon>
        <taxon>Zingiberales</taxon>
        <taxon>Musaceae</taxon>
        <taxon>Musa</taxon>
    </lineage>
</organism>
<protein>
    <submittedName>
        <fullName evidence="1">Uncharacterized protein</fullName>
    </submittedName>
</protein>
<evidence type="ECO:0000313" key="1">
    <source>
        <dbReference type="EnsemblPlants" id="Ma02_p11800.1"/>
    </source>
</evidence>
<evidence type="ECO:0000313" key="2">
    <source>
        <dbReference type="Proteomes" id="UP000012960"/>
    </source>
</evidence>
<dbReference type="AlphaFoldDB" id="A0A804I1T5"/>
<name>A0A804I1T5_MUSAM</name>